<evidence type="ECO:0000256" key="2">
    <source>
        <dbReference type="SAM" id="SignalP"/>
    </source>
</evidence>
<feature type="signal peptide" evidence="2">
    <location>
        <begin position="1"/>
        <end position="22"/>
    </location>
</feature>
<comment type="caution">
    <text evidence="3">The sequence shown here is derived from an EMBL/GenBank/DDBJ whole genome shotgun (WGS) entry which is preliminary data.</text>
</comment>
<reference evidence="3 4" key="1">
    <citation type="submission" date="2024-08" db="EMBL/GenBank/DDBJ databases">
        <authorList>
            <person name="Lu H."/>
        </authorList>
    </citation>
    <scope>NUCLEOTIDE SEQUENCE [LARGE SCALE GENOMIC DNA]</scope>
    <source>
        <strain evidence="3 4">LYH14W</strain>
    </source>
</reference>
<accession>A0ABW7EZF5</accession>
<keyword evidence="4" id="KW-1185">Reference proteome</keyword>
<feature type="compositionally biased region" description="Low complexity" evidence="1">
    <location>
        <begin position="88"/>
        <end position="97"/>
    </location>
</feature>
<organism evidence="3 4">
    <name type="scientific">Pelomonas parva</name>
    <dbReference type="NCBI Taxonomy" id="3299032"/>
    <lineage>
        <taxon>Bacteria</taxon>
        <taxon>Pseudomonadati</taxon>
        <taxon>Pseudomonadota</taxon>
        <taxon>Betaproteobacteria</taxon>
        <taxon>Burkholderiales</taxon>
        <taxon>Sphaerotilaceae</taxon>
        <taxon>Roseateles</taxon>
    </lineage>
</organism>
<evidence type="ECO:0000313" key="3">
    <source>
        <dbReference type="EMBL" id="MFG6429757.1"/>
    </source>
</evidence>
<evidence type="ECO:0000256" key="1">
    <source>
        <dbReference type="SAM" id="MobiDB-lite"/>
    </source>
</evidence>
<proteinExistence type="predicted"/>
<evidence type="ECO:0008006" key="5">
    <source>
        <dbReference type="Google" id="ProtNLM"/>
    </source>
</evidence>
<feature type="region of interest" description="Disordered" evidence="1">
    <location>
        <begin position="88"/>
        <end position="112"/>
    </location>
</feature>
<protein>
    <recommendedName>
        <fullName evidence="5">DUF2946 domain-containing protein</fullName>
    </recommendedName>
</protein>
<feature type="chain" id="PRO_5046482499" description="DUF2946 domain-containing protein" evidence="2">
    <location>
        <begin position="23"/>
        <end position="112"/>
    </location>
</feature>
<keyword evidence="2" id="KW-0732">Signal</keyword>
<dbReference type="Proteomes" id="UP001606210">
    <property type="component" value="Unassembled WGS sequence"/>
</dbReference>
<name>A0ABW7EZF5_9BURK</name>
<dbReference type="EMBL" id="JBIGHV010000002">
    <property type="protein sequence ID" value="MFG6429757.1"/>
    <property type="molecule type" value="Genomic_DNA"/>
</dbReference>
<sequence length="112" mass="11518">MRRWFIALLTLLVAAQLSWAGAALCCVDELAEQQGQQVALADAAPAHADKAGEAHPVCETGHCHCHHAASATPSADGHALVAPQTLAPAPTAAAPPASHIPAGLERPNWLRA</sequence>
<dbReference type="RefSeq" id="WP_394477452.1">
    <property type="nucleotide sequence ID" value="NZ_JBIGHV010000002.1"/>
</dbReference>
<gene>
    <name evidence="3" type="ORF">ACG00Y_07535</name>
</gene>
<evidence type="ECO:0000313" key="4">
    <source>
        <dbReference type="Proteomes" id="UP001606210"/>
    </source>
</evidence>